<accession>A0A2T6ZCX6</accession>
<dbReference type="EMBL" id="NESQ01000386">
    <property type="protein sequence ID" value="PUU73342.1"/>
    <property type="molecule type" value="Genomic_DNA"/>
</dbReference>
<comment type="similarity">
    <text evidence="1">Belongs to the GAMAD family.</text>
</comment>
<proteinExistence type="inferred from homology"/>
<gene>
    <name evidence="3" type="ORF">B9Z19DRAFT_1103967</name>
</gene>
<dbReference type="Proteomes" id="UP000244722">
    <property type="component" value="Unassembled WGS sequence"/>
</dbReference>
<name>A0A2T6ZCX6_TUBBO</name>
<dbReference type="PANTHER" id="PTHR10779">
    <property type="entry name" value="DYNEIN LIGHT CHAIN ROADBLOCK"/>
    <property type="match status" value="1"/>
</dbReference>
<comment type="caution">
    <text evidence="3">The sequence shown here is derived from an EMBL/GenBank/DDBJ whole genome shotgun (WGS) entry which is preliminary data.</text>
</comment>
<dbReference type="OrthoDB" id="9985637at2759"/>
<dbReference type="STRING" id="42251.A0A2T6ZCX6"/>
<dbReference type="AlphaFoldDB" id="A0A2T6ZCX6"/>
<dbReference type="SMART" id="SM00960">
    <property type="entry name" value="Robl_LC7"/>
    <property type="match status" value="1"/>
</dbReference>
<sequence length="127" mass="14105">MATAVPTLSEDDLTSLLNRISQKNTVQSLIILDRSSGAIIRSSGSIAAHRDSESLVGEYAGMVWNFVKSAEEMVCGMDEQDDLKLLRVRTKRHELVIVPGKSYARYPTQLFADPRFILVVFHDTPPA</sequence>
<dbReference type="SUPFAM" id="SSF103196">
    <property type="entry name" value="Roadblock/LC7 domain"/>
    <property type="match status" value="1"/>
</dbReference>
<protein>
    <recommendedName>
        <fullName evidence="2">Roadblock/LAMTOR2 domain-containing protein</fullName>
    </recommendedName>
</protein>
<dbReference type="Gene3D" id="3.30.450.30">
    <property type="entry name" value="Dynein light chain 2a, cytoplasmic"/>
    <property type="match status" value="1"/>
</dbReference>
<evidence type="ECO:0000256" key="1">
    <source>
        <dbReference type="ARBA" id="ARBA00007191"/>
    </source>
</evidence>
<reference evidence="3 4" key="1">
    <citation type="submission" date="2017-04" db="EMBL/GenBank/DDBJ databases">
        <title>Draft genome sequence of Tuber borchii Vittad., a whitish edible truffle.</title>
        <authorList>
            <consortium name="DOE Joint Genome Institute"/>
            <person name="Murat C."/>
            <person name="Kuo A."/>
            <person name="Barry K.W."/>
            <person name="Clum A."/>
            <person name="Dockter R.B."/>
            <person name="Fauchery L."/>
            <person name="Iotti M."/>
            <person name="Kohler A."/>
            <person name="Labutti K."/>
            <person name="Lindquist E.A."/>
            <person name="Lipzen A."/>
            <person name="Ohm R.A."/>
            <person name="Wang M."/>
            <person name="Grigoriev I.V."/>
            <person name="Zambonelli A."/>
            <person name="Martin F.M."/>
        </authorList>
    </citation>
    <scope>NUCLEOTIDE SEQUENCE [LARGE SCALE GENOMIC DNA]</scope>
    <source>
        <strain evidence="3 4">Tbo3840</strain>
    </source>
</reference>
<evidence type="ECO:0000313" key="4">
    <source>
        <dbReference type="Proteomes" id="UP000244722"/>
    </source>
</evidence>
<dbReference type="InterPro" id="IPR004942">
    <property type="entry name" value="Roadblock/LAMTOR2_dom"/>
</dbReference>
<evidence type="ECO:0000313" key="3">
    <source>
        <dbReference type="EMBL" id="PUU73342.1"/>
    </source>
</evidence>
<organism evidence="3 4">
    <name type="scientific">Tuber borchii</name>
    <name type="common">White truffle</name>
    <dbReference type="NCBI Taxonomy" id="42251"/>
    <lineage>
        <taxon>Eukaryota</taxon>
        <taxon>Fungi</taxon>
        <taxon>Dikarya</taxon>
        <taxon>Ascomycota</taxon>
        <taxon>Pezizomycotina</taxon>
        <taxon>Pezizomycetes</taxon>
        <taxon>Pezizales</taxon>
        <taxon>Tuberaceae</taxon>
        <taxon>Tuber</taxon>
    </lineage>
</organism>
<evidence type="ECO:0000259" key="2">
    <source>
        <dbReference type="SMART" id="SM00960"/>
    </source>
</evidence>
<feature type="domain" description="Roadblock/LAMTOR2" evidence="2">
    <location>
        <begin position="13"/>
        <end position="122"/>
    </location>
</feature>
<keyword evidence="4" id="KW-1185">Reference proteome</keyword>